<keyword evidence="3" id="KW-1185">Reference proteome</keyword>
<reference evidence="2 3" key="1">
    <citation type="submission" date="2013-11" db="EMBL/GenBank/DDBJ databases">
        <title>Genome sequencing of Stegodyphus mimosarum.</title>
        <authorList>
            <person name="Bechsgaard J."/>
        </authorList>
    </citation>
    <scope>NUCLEOTIDE SEQUENCE [LARGE SCALE GENOMIC DNA]</scope>
</reference>
<dbReference type="AlphaFoldDB" id="A0A087TER9"/>
<sequence>MYFSTIVVVFCFAVAPTLGQEEIEDNEQLEEVICSEEETMRTSVIECLSLMPDSHVEILKTCTTELADMGNDYSRLLDIYCNNREVVEKSDECIMQKYRERG</sequence>
<dbReference type="EMBL" id="KK114882">
    <property type="protein sequence ID" value="KFM63608.1"/>
    <property type="molecule type" value="Genomic_DNA"/>
</dbReference>
<feature type="non-terminal residue" evidence="2">
    <location>
        <position position="102"/>
    </location>
</feature>
<dbReference type="OrthoDB" id="10315068at2759"/>
<keyword evidence="1" id="KW-0732">Signal</keyword>
<proteinExistence type="predicted"/>
<evidence type="ECO:0000313" key="3">
    <source>
        <dbReference type="Proteomes" id="UP000054359"/>
    </source>
</evidence>
<evidence type="ECO:0000313" key="2">
    <source>
        <dbReference type="EMBL" id="KFM63608.1"/>
    </source>
</evidence>
<accession>A0A087TER9</accession>
<evidence type="ECO:0000256" key="1">
    <source>
        <dbReference type="SAM" id="SignalP"/>
    </source>
</evidence>
<dbReference type="Proteomes" id="UP000054359">
    <property type="component" value="Unassembled WGS sequence"/>
</dbReference>
<protein>
    <submittedName>
        <fullName evidence="2">Uncharacterized protein</fullName>
    </submittedName>
</protein>
<feature type="chain" id="PRO_5001829584" evidence="1">
    <location>
        <begin position="20"/>
        <end position="102"/>
    </location>
</feature>
<organism evidence="2 3">
    <name type="scientific">Stegodyphus mimosarum</name>
    <name type="common">African social velvet spider</name>
    <dbReference type="NCBI Taxonomy" id="407821"/>
    <lineage>
        <taxon>Eukaryota</taxon>
        <taxon>Metazoa</taxon>
        <taxon>Ecdysozoa</taxon>
        <taxon>Arthropoda</taxon>
        <taxon>Chelicerata</taxon>
        <taxon>Arachnida</taxon>
        <taxon>Araneae</taxon>
        <taxon>Araneomorphae</taxon>
        <taxon>Entelegynae</taxon>
        <taxon>Eresoidea</taxon>
        <taxon>Eresidae</taxon>
        <taxon>Stegodyphus</taxon>
    </lineage>
</organism>
<name>A0A087TER9_STEMI</name>
<gene>
    <name evidence="2" type="ORF">X975_06040</name>
</gene>
<feature type="signal peptide" evidence="1">
    <location>
        <begin position="1"/>
        <end position="19"/>
    </location>
</feature>